<dbReference type="AlphaFoldDB" id="S3D577"/>
<dbReference type="InterPro" id="IPR018171">
    <property type="entry name" value="Pept_tRNA_hydro_CS"/>
</dbReference>
<feature type="region of interest" description="Disordered" evidence="6">
    <location>
        <begin position="198"/>
        <end position="217"/>
    </location>
</feature>
<dbReference type="EC" id="3.1.1.29" evidence="1"/>
<keyword evidence="4" id="KW-0694">RNA-binding</keyword>
<evidence type="ECO:0000256" key="6">
    <source>
        <dbReference type="SAM" id="MobiDB-lite"/>
    </source>
</evidence>
<evidence type="ECO:0000313" key="7">
    <source>
        <dbReference type="EMBL" id="EPE08565.1"/>
    </source>
</evidence>
<dbReference type="eggNOG" id="KOG2255">
    <property type="taxonomic scope" value="Eukaryota"/>
</dbReference>
<dbReference type="GO" id="GO:0000049">
    <property type="term" value="F:tRNA binding"/>
    <property type="evidence" value="ECO:0007669"/>
    <property type="project" value="UniProtKB-KW"/>
</dbReference>
<dbReference type="PANTHER" id="PTHR17224:SF1">
    <property type="entry name" value="PEPTIDYL-TRNA HYDROLASE"/>
    <property type="match status" value="1"/>
</dbReference>
<evidence type="ECO:0000256" key="2">
    <source>
        <dbReference type="ARBA" id="ARBA00022555"/>
    </source>
</evidence>
<dbReference type="SUPFAM" id="SSF53178">
    <property type="entry name" value="Peptidyl-tRNA hydrolase-like"/>
    <property type="match status" value="1"/>
</dbReference>
<feature type="region of interest" description="Disordered" evidence="6">
    <location>
        <begin position="257"/>
        <end position="276"/>
    </location>
</feature>
<protein>
    <recommendedName>
        <fullName evidence="1">peptidyl-tRNA hydrolase</fullName>
        <ecNumber evidence="1">3.1.1.29</ecNumber>
    </recommendedName>
</protein>
<dbReference type="VEuPathDB" id="FungiDB:F503_04152"/>
<dbReference type="HOGENOM" id="CLU_062456_2_0_1"/>
<dbReference type="OMA" id="PSYMNES"/>
<comment type="similarity">
    <text evidence="5">Belongs to the PTH family.</text>
</comment>
<evidence type="ECO:0000256" key="4">
    <source>
        <dbReference type="ARBA" id="ARBA00022884"/>
    </source>
</evidence>
<dbReference type="Proteomes" id="UP000016923">
    <property type="component" value="Unassembled WGS sequence"/>
</dbReference>
<dbReference type="InterPro" id="IPR001328">
    <property type="entry name" value="Pept_tRNA_hydro"/>
</dbReference>
<evidence type="ECO:0000256" key="1">
    <source>
        <dbReference type="ARBA" id="ARBA00013260"/>
    </source>
</evidence>
<proteinExistence type="inferred from homology"/>
<evidence type="ECO:0000256" key="5">
    <source>
        <dbReference type="ARBA" id="ARBA00038063"/>
    </source>
</evidence>
<keyword evidence="2" id="KW-0820">tRNA-binding</keyword>
<evidence type="ECO:0000256" key="3">
    <source>
        <dbReference type="ARBA" id="ARBA00022801"/>
    </source>
</evidence>
<evidence type="ECO:0000313" key="8">
    <source>
        <dbReference type="Proteomes" id="UP000016923"/>
    </source>
</evidence>
<accession>S3D577</accession>
<dbReference type="InterPro" id="IPR036416">
    <property type="entry name" value="Pept_tRNA_hydro_sf"/>
</dbReference>
<keyword evidence="8" id="KW-1185">Reference proteome</keyword>
<dbReference type="PROSITE" id="PS01196">
    <property type="entry name" value="PEPT_TRNA_HYDROL_2"/>
    <property type="match status" value="1"/>
</dbReference>
<dbReference type="STRING" id="1262450.S3D577"/>
<dbReference type="GO" id="GO:0004045">
    <property type="term" value="F:peptidyl-tRNA hydrolase activity"/>
    <property type="evidence" value="ECO:0007669"/>
    <property type="project" value="UniProtKB-EC"/>
</dbReference>
<reference evidence="7 8" key="1">
    <citation type="journal article" date="2013" name="BMC Genomics">
        <title>The genome and transcriptome of the pine saprophyte Ophiostoma piceae, and a comparison with the bark beetle-associated pine pathogen Grosmannia clavigera.</title>
        <authorList>
            <person name="Haridas S."/>
            <person name="Wang Y."/>
            <person name="Lim L."/>
            <person name="Massoumi Alamouti S."/>
            <person name="Jackman S."/>
            <person name="Docking R."/>
            <person name="Robertson G."/>
            <person name="Birol I."/>
            <person name="Bohlmann J."/>
            <person name="Breuil C."/>
        </authorList>
    </citation>
    <scope>NUCLEOTIDE SEQUENCE [LARGE SCALE GENOMIC DNA]</scope>
    <source>
        <strain evidence="7 8">UAMH 11346</strain>
    </source>
</reference>
<dbReference type="OrthoDB" id="1711136at2759"/>
<gene>
    <name evidence="7" type="ORF">F503_04152</name>
</gene>
<dbReference type="EMBL" id="KE148148">
    <property type="protein sequence ID" value="EPE08565.1"/>
    <property type="molecule type" value="Genomic_DNA"/>
</dbReference>
<organism evidence="7 8">
    <name type="scientific">Ophiostoma piceae (strain UAMH 11346)</name>
    <name type="common">Sap stain fungus</name>
    <dbReference type="NCBI Taxonomy" id="1262450"/>
    <lineage>
        <taxon>Eukaryota</taxon>
        <taxon>Fungi</taxon>
        <taxon>Dikarya</taxon>
        <taxon>Ascomycota</taxon>
        <taxon>Pezizomycotina</taxon>
        <taxon>Sordariomycetes</taxon>
        <taxon>Sordariomycetidae</taxon>
        <taxon>Ophiostomatales</taxon>
        <taxon>Ophiostomataceae</taxon>
        <taxon>Ophiostoma</taxon>
    </lineage>
</organism>
<dbReference type="Pfam" id="PF01195">
    <property type="entry name" value="Pept_tRNA_hydro"/>
    <property type="match status" value="2"/>
</dbReference>
<keyword evidence="3 7" id="KW-0378">Hydrolase</keyword>
<dbReference type="PANTHER" id="PTHR17224">
    <property type="entry name" value="PEPTIDYL-TRNA HYDROLASE"/>
    <property type="match status" value="1"/>
</dbReference>
<sequence>MRLSLFTHIESPSGSGGMHIKHVIVLSIGNPAPYLNTRHSVGHLAIEVLRRELDLPAFTRSKQYGKASLVTSGVSPRTRMRYTLAQSPTLMNVSGPWVKKVWDTVLANNMQELKETDVHDAEPSKTQLAAASTNLPQSRVGLVIMHDELEQEMGNLHSRPLTRSARGHNGLRSIKASMASVEFPGAPWATLSVGIGRPSLDEASRSSRKSSKTGAGGAGMDIAQYVLQQMTMEQREQLQGSVQDTAMKMLSDVEDAWVHGPAATKTPKPPKQKRSG</sequence>
<name>S3D577_OPHP1</name>
<dbReference type="Gene3D" id="3.40.50.1470">
    <property type="entry name" value="Peptidyl-tRNA hydrolase"/>
    <property type="match status" value="1"/>
</dbReference>